<feature type="compositionally biased region" description="Basic and acidic residues" evidence="1">
    <location>
        <begin position="78"/>
        <end position="93"/>
    </location>
</feature>
<dbReference type="Pfam" id="PF04081">
    <property type="entry name" value="DNA_pol_delta_4"/>
    <property type="match status" value="1"/>
</dbReference>
<dbReference type="PANTHER" id="PTHR14303:SF0">
    <property type="entry name" value="DNA POLYMERASE DELTA SUBUNIT 4"/>
    <property type="match status" value="1"/>
</dbReference>
<feature type="region of interest" description="Disordered" evidence="1">
    <location>
        <begin position="78"/>
        <end position="99"/>
    </location>
</feature>
<keyword evidence="3" id="KW-1185">Reference proteome</keyword>
<protein>
    <recommendedName>
        <fullName evidence="4">DNA polymerase delta subunit 4</fullName>
    </recommendedName>
</protein>
<accession>A0ABD3V9S1</accession>
<organism evidence="2 3">
    <name type="scientific">Sinanodonta woodiana</name>
    <name type="common">Chinese pond mussel</name>
    <name type="synonym">Anodonta woodiana</name>
    <dbReference type="NCBI Taxonomy" id="1069815"/>
    <lineage>
        <taxon>Eukaryota</taxon>
        <taxon>Metazoa</taxon>
        <taxon>Spiralia</taxon>
        <taxon>Lophotrochozoa</taxon>
        <taxon>Mollusca</taxon>
        <taxon>Bivalvia</taxon>
        <taxon>Autobranchia</taxon>
        <taxon>Heteroconchia</taxon>
        <taxon>Palaeoheterodonta</taxon>
        <taxon>Unionida</taxon>
        <taxon>Unionoidea</taxon>
        <taxon>Unionidae</taxon>
        <taxon>Unioninae</taxon>
        <taxon>Sinanodonta</taxon>
    </lineage>
</organism>
<gene>
    <name evidence="2" type="ORF">ACJMK2_012926</name>
</gene>
<dbReference type="PANTHER" id="PTHR14303">
    <property type="entry name" value="DNA POLYMERASE DELTA SUBUNIT 4"/>
    <property type="match status" value="1"/>
</dbReference>
<reference evidence="2 3" key="1">
    <citation type="submission" date="2024-11" db="EMBL/GenBank/DDBJ databases">
        <title>Chromosome-level genome assembly of the freshwater bivalve Anodonta woodiana.</title>
        <authorList>
            <person name="Chen X."/>
        </authorList>
    </citation>
    <scope>NUCLEOTIDE SEQUENCE [LARGE SCALE GENOMIC DNA]</scope>
    <source>
        <strain evidence="2">MN2024</strain>
        <tissue evidence="2">Gills</tissue>
    </source>
</reference>
<name>A0ABD3V9S1_SINWO</name>
<evidence type="ECO:0000256" key="1">
    <source>
        <dbReference type="SAM" id="MobiDB-lite"/>
    </source>
</evidence>
<feature type="region of interest" description="Disordered" evidence="1">
    <location>
        <begin position="23"/>
        <end position="42"/>
    </location>
</feature>
<evidence type="ECO:0000313" key="2">
    <source>
        <dbReference type="EMBL" id="KAL3858332.1"/>
    </source>
</evidence>
<sequence length="99" mass="11373">MSASAKFITDSFKRTKQVASLKQKLPVSDVKPSSSKDGSRREREISVLKQFDLTLDFGPCIGVTRLERWIRAEKHGLNPPKDVKELLEQHTDDPEYTEW</sequence>
<comment type="caution">
    <text evidence="2">The sequence shown here is derived from an EMBL/GenBank/DDBJ whole genome shotgun (WGS) entry which is preliminary data.</text>
</comment>
<proteinExistence type="predicted"/>
<evidence type="ECO:0008006" key="4">
    <source>
        <dbReference type="Google" id="ProtNLM"/>
    </source>
</evidence>
<dbReference type="EMBL" id="JBJQND010000013">
    <property type="protein sequence ID" value="KAL3858332.1"/>
    <property type="molecule type" value="Genomic_DNA"/>
</dbReference>
<dbReference type="AlphaFoldDB" id="A0ABD3V9S1"/>
<dbReference type="Proteomes" id="UP001634394">
    <property type="component" value="Unassembled WGS sequence"/>
</dbReference>
<evidence type="ECO:0000313" key="3">
    <source>
        <dbReference type="Proteomes" id="UP001634394"/>
    </source>
</evidence>
<dbReference type="InterPro" id="IPR007218">
    <property type="entry name" value="DNA_pol_delta_4"/>
</dbReference>